<comment type="caution">
    <text evidence="2">The sequence shown here is derived from an EMBL/GenBank/DDBJ whole genome shotgun (WGS) entry which is preliminary data.</text>
</comment>
<proteinExistence type="predicted"/>
<gene>
    <name evidence="2" type="ORF">ILUMI_16919</name>
</gene>
<evidence type="ECO:0000313" key="2">
    <source>
        <dbReference type="EMBL" id="KAF2889254.1"/>
    </source>
</evidence>
<evidence type="ECO:0000256" key="1">
    <source>
        <dbReference type="SAM" id="MobiDB-lite"/>
    </source>
</evidence>
<dbReference type="OrthoDB" id="6602143at2759"/>
<sequence length="102" mass="12044">MYKERETEKSLKEFLKQEDTQKGEEEGPKRHNLNSVRNGQKKRQNHTGNETVNPKEVAGAKLKKEEFIGMESNTGVTVTKWKDKREVQNILLTWWMSIKRKK</sequence>
<protein>
    <submittedName>
        <fullName evidence="2">Uncharacterized protein</fullName>
    </submittedName>
</protein>
<evidence type="ECO:0000313" key="3">
    <source>
        <dbReference type="Proteomes" id="UP000801492"/>
    </source>
</evidence>
<name>A0A8K0CKU3_IGNLU</name>
<accession>A0A8K0CKU3</accession>
<dbReference type="Proteomes" id="UP000801492">
    <property type="component" value="Unassembled WGS sequence"/>
</dbReference>
<feature type="compositionally biased region" description="Basic and acidic residues" evidence="1">
    <location>
        <begin position="1"/>
        <end position="29"/>
    </location>
</feature>
<dbReference type="EMBL" id="VTPC01069037">
    <property type="protein sequence ID" value="KAF2889254.1"/>
    <property type="molecule type" value="Genomic_DNA"/>
</dbReference>
<keyword evidence="3" id="KW-1185">Reference proteome</keyword>
<reference evidence="2" key="1">
    <citation type="submission" date="2019-08" db="EMBL/GenBank/DDBJ databases">
        <title>The genome of the North American firefly Photinus pyralis.</title>
        <authorList>
            <consortium name="Photinus pyralis genome working group"/>
            <person name="Fallon T.R."/>
            <person name="Sander Lower S.E."/>
            <person name="Weng J.-K."/>
        </authorList>
    </citation>
    <scope>NUCLEOTIDE SEQUENCE</scope>
    <source>
        <strain evidence="2">TRF0915ILg1</strain>
        <tissue evidence="2">Whole body</tissue>
    </source>
</reference>
<dbReference type="AlphaFoldDB" id="A0A8K0CKU3"/>
<feature type="region of interest" description="Disordered" evidence="1">
    <location>
        <begin position="1"/>
        <end position="58"/>
    </location>
</feature>
<organism evidence="2 3">
    <name type="scientific">Ignelater luminosus</name>
    <name type="common">Cucubano</name>
    <name type="synonym">Pyrophorus luminosus</name>
    <dbReference type="NCBI Taxonomy" id="2038154"/>
    <lineage>
        <taxon>Eukaryota</taxon>
        <taxon>Metazoa</taxon>
        <taxon>Ecdysozoa</taxon>
        <taxon>Arthropoda</taxon>
        <taxon>Hexapoda</taxon>
        <taxon>Insecta</taxon>
        <taxon>Pterygota</taxon>
        <taxon>Neoptera</taxon>
        <taxon>Endopterygota</taxon>
        <taxon>Coleoptera</taxon>
        <taxon>Polyphaga</taxon>
        <taxon>Elateriformia</taxon>
        <taxon>Elateroidea</taxon>
        <taxon>Elateridae</taxon>
        <taxon>Agrypninae</taxon>
        <taxon>Pyrophorini</taxon>
        <taxon>Ignelater</taxon>
    </lineage>
</organism>